<evidence type="ECO:0000313" key="3">
    <source>
        <dbReference type="EMBL" id="TQM63340.1"/>
    </source>
</evidence>
<protein>
    <submittedName>
        <fullName evidence="3">Uncharacterized protein DUF1206</fullName>
    </submittedName>
</protein>
<feature type="transmembrane region" description="Helical" evidence="1">
    <location>
        <begin position="260"/>
        <end position="282"/>
    </location>
</feature>
<dbReference type="RefSeq" id="WP_170206066.1">
    <property type="nucleotide sequence ID" value="NZ_BAAAYS010000025.1"/>
</dbReference>
<evidence type="ECO:0000256" key="1">
    <source>
        <dbReference type="SAM" id="Phobius"/>
    </source>
</evidence>
<name>A0A543HYI8_9MICO</name>
<organism evidence="3 4">
    <name type="scientific">Klugiella xanthotipulae</name>
    <dbReference type="NCBI Taxonomy" id="244735"/>
    <lineage>
        <taxon>Bacteria</taxon>
        <taxon>Bacillati</taxon>
        <taxon>Actinomycetota</taxon>
        <taxon>Actinomycetes</taxon>
        <taxon>Micrococcales</taxon>
        <taxon>Microbacteriaceae</taxon>
        <taxon>Klugiella</taxon>
    </lineage>
</organism>
<gene>
    <name evidence="3" type="ORF">FB466_1601</name>
</gene>
<keyword evidence="1" id="KW-0472">Membrane</keyword>
<feature type="domain" description="DUF1206" evidence="2">
    <location>
        <begin position="218"/>
        <end position="285"/>
    </location>
</feature>
<evidence type="ECO:0000259" key="2">
    <source>
        <dbReference type="Pfam" id="PF06724"/>
    </source>
</evidence>
<dbReference type="Proteomes" id="UP000318331">
    <property type="component" value="Unassembled WGS sequence"/>
</dbReference>
<keyword evidence="1" id="KW-0812">Transmembrane</keyword>
<dbReference type="Pfam" id="PF06724">
    <property type="entry name" value="DUF1206"/>
    <property type="match status" value="2"/>
</dbReference>
<keyword evidence="4" id="KW-1185">Reference proteome</keyword>
<accession>A0A543HYI8</accession>
<sequence>MAGSPPTGESIPQTPAADRRAEARIRAKEAAQHATQNRTVRNFARSGLAATGVVHGMIGLIALRLAWTGEGEADQAGALAALTANWGGALLVWGAAGGLLGLAVWQLTDAARVTAPSRTTLLWRRLKDVGKSLGYAGIGITAMVFAAGGHSDADRNAQIFSSEMIATPGGILVLITLGGVVGGLGGGLIFRGASQNFREDLATISGAMDTVVRIFGVIGHVTKGLALVVVGLLFVAAAVFTDASQAGGLDGALKHLAGLPSGSILLTVVAVGFVNYGLYLFARAGYLRH</sequence>
<keyword evidence="1" id="KW-1133">Transmembrane helix</keyword>
<feature type="transmembrane region" description="Helical" evidence="1">
    <location>
        <begin position="211"/>
        <end position="240"/>
    </location>
</feature>
<dbReference type="InterPro" id="IPR009597">
    <property type="entry name" value="DUF1206"/>
</dbReference>
<feature type="transmembrane region" description="Helical" evidence="1">
    <location>
        <begin position="87"/>
        <end position="108"/>
    </location>
</feature>
<feature type="transmembrane region" description="Helical" evidence="1">
    <location>
        <begin position="169"/>
        <end position="190"/>
    </location>
</feature>
<feature type="transmembrane region" description="Helical" evidence="1">
    <location>
        <begin position="129"/>
        <end position="149"/>
    </location>
</feature>
<reference evidence="3 4" key="1">
    <citation type="submission" date="2019-06" db="EMBL/GenBank/DDBJ databases">
        <title>Sequencing the genomes of 1000 actinobacteria strains.</title>
        <authorList>
            <person name="Klenk H.-P."/>
        </authorList>
    </citation>
    <scope>NUCLEOTIDE SEQUENCE [LARGE SCALE GENOMIC DNA]</scope>
    <source>
        <strain evidence="3 4">DSM 18031</strain>
    </source>
</reference>
<feature type="domain" description="DUF1206" evidence="2">
    <location>
        <begin position="47"/>
        <end position="111"/>
    </location>
</feature>
<feature type="transmembrane region" description="Helical" evidence="1">
    <location>
        <begin position="47"/>
        <end position="67"/>
    </location>
</feature>
<dbReference type="EMBL" id="VFPN01000002">
    <property type="protein sequence ID" value="TQM63340.1"/>
    <property type="molecule type" value="Genomic_DNA"/>
</dbReference>
<evidence type="ECO:0000313" key="4">
    <source>
        <dbReference type="Proteomes" id="UP000318331"/>
    </source>
</evidence>
<dbReference type="AlphaFoldDB" id="A0A543HYI8"/>
<comment type="caution">
    <text evidence="3">The sequence shown here is derived from an EMBL/GenBank/DDBJ whole genome shotgun (WGS) entry which is preliminary data.</text>
</comment>
<proteinExistence type="predicted"/>